<evidence type="ECO:0000313" key="6">
    <source>
        <dbReference type="EMBL" id="OGY91981.1"/>
    </source>
</evidence>
<evidence type="ECO:0000256" key="1">
    <source>
        <dbReference type="ARBA" id="ARBA00007837"/>
    </source>
</evidence>
<dbReference type="Gene3D" id="3.50.30.10">
    <property type="entry name" value="Phosphohistidine domain"/>
    <property type="match status" value="1"/>
</dbReference>
<feature type="domain" description="PEP-utilising enzyme mobile" evidence="5">
    <location>
        <begin position="434"/>
        <end position="504"/>
    </location>
</feature>
<feature type="coiled-coil region" evidence="4">
    <location>
        <begin position="78"/>
        <end position="105"/>
    </location>
</feature>
<dbReference type="EMBL" id="MHKO01000032">
    <property type="protein sequence ID" value="OGY91981.1"/>
    <property type="molecule type" value="Genomic_DNA"/>
</dbReference>
<dbReference type="SUPFAM" id="SSF52009">
    <property type="entry name" value="Phosphohistidine domain"/>
    <property type="match status" value="1"/>
</dbReference>
<dbReference type="InterPro" id="IPR018274">
    <property type="entry name" value="PEP_util_AS"/>
</dbReference>
<sequence length="509" mass="58470">MSSQKIIKEIKKLTWEPHDMPLTPYLVFYVLEAAAKGLKMIIGDCYHHLAVYSANDNGRWGFTEEDFERLGNYVFDKARRNKRLLRELELKSSQAKREVREIIREIDKSDLKTLPARQLAGLFSKFYSAFVRETAVPALANVLDYQSQKQIKTYFKERKTAKSDLARYLTILNAPNRLSYTTVERQKLSGIAHEIFINTKLKSLFKKEDAKTIIARLKDFSAISRKINNHAREYFWILNNYAQATVLGADYFIVGLKKILQFNSDPILEIKQIEQGLKKAKIEKKRLVAKLRLNKDLLLLIKLLEHGIYWRDERKKYNQIADHYHLLFIKETVRRFSIGLGDLKYIFPSELIKLLRGGSFDRNSLRVRRASNLIIYTPAKLCLFTGKFAKQLNDRLYKTTKIKTGLIQGDSACLGKVRGEVRVIMGPNDFKKMKPGCILVTSMTRPEFVPVMKLAKGIVTDEGGITCHAAIISRELGIPCIIGTRVATKVFKDGDKVEVDAEKGEVRKI</sequence>
<accession>A0A1G2BSA7</accession>
<evidence type="ECO:0000313" key="7">
    <source>
        <dbReference type="Proteomes" id="UP000178109"/>
    </source>
</evidence>
<dbReference type="InterPro" id="IPR006319">
    <property type="entry name" value="PEP_synth"/>
</dbReference>
<keyword evidence="3" id="KW-0067">ATP-binding</keyword>
<dbReference type="STRING" id="1798553.A3H70_01160"/>
<dbReference type="GO" id="GO:0008986">
    <property type="term" value="F:pyruvate, water dikinase activity"/>
    <property type="evidence" value="ECO:0007669"/>
    <property type="project" value="InterPro"/>
</dbReference>
<gene>
    <name evidence="6" type="ORF">A3H70_01160</name>
</gene>
<dbReference type="PROSITE" id="PS00370">
    <property type="entry name" value="PEP_ENZYMES_PHOS_SITE"/>
    <property type="match status" value="1"/>
</dbReference>
<dbReference type="InterPro" id="IPR036637">
    <property type="entry name" value="Phosphohistidine_dom_sf"/>
</dbReference>
<keyword evidence="4" id="KW-0175">Coiled coil</keyword>
<evidence type="ECO:0000256" key="4">
    <source>
        <dbReference type="SAM" id="Coils"/>
    </source>
</evidence>
<evidence type="ECO:0000259" key="5">
    <source>
        <dbReference type="Pfam" id="PF00391"/>
    </source>
</evidence>
<organism evidence="6 7">
    <name type="scientific">Candidatus Komeilibacteria bacterium RIFCSPLOWO2_02_FULL_48_11</name>
    <dbReference type="NCBI Taxonomy" id="1798553"/>
    <lineage>
        <taxon>Bacteria</taxon>
        <taxon>Candidatus Komeiliibacteriota</taxon>
    </lineage>
</organism>
<name>A0A1G2BSA7_9BACT</name>
<evidence type="ECO:0000256" key="3">
    <source>
        <dbReference type="ARBA" id="ARBA00022840"/>
    </source>
</evidence>
<dbReference type="AlphaFoldDB" id="A0A1G2BSA7"/>
<dbReference type="PANTHER" id="PTHR43030">
    <property type="entry name" value="PHOSPHOENOLPYRUVATE SYNTHASE"/>
    <property type="match status" value="1"/>
</dbReference>
<dbReference type="PANTHER" id="PTHR43030:SF1">
    <property type="entry name" value="PHOSPHOENOLPYRUVATE SYNTHASE"/>
    <property type="match status" value="1"/>
</dbReference>
<reference evidence="6 7" key="1">
    <citation type="journal article" date="2016" name="Nat. Commun.">
        <title>Thousands of microbial genomes shed light on interconnected biogeochemical processes in an aquifer system.</title>
        <authorList>
            <person name="Anantharaman K."/>
            <person name="Brown C.T."/>
            <person name="Hug L.A."/>
            <person name="Sharon I."/>
            <person name="Castelle C.J."/>
            <person name="Probst A.J."/>
            <person name="Thomas B.C."/>
            <person name="Singh A."/>
            <person name="Wilkins M.J."/>
            <person name="Karaoz U."/>
            <person name="Brodie E.L."/>
            <person name="Williams K.H."/>
            <person name="Hubbard S.S."/>
            <person name="Banfield J.F."/>
        </authorList>
    </citation>
    <scope>NUCLEOTIDE SEQUENCE [LARGE SCALE GENOMIC DNA]</scope>
</reference>
<protein>
    <recommendedName>
        <fullName evidence="5">PEP-utilising enzyme mobile domain-containing protein</fullName>
    </recommendedName>
</protein>
<dbReference type="Pfam" id="PF00391">
    <property type="entry name" value="PEP-utilizers"/>
    <property type="match status" value="1"/>
</dbReference>
<comment type="caution">
    <text evidence="6">The sequence shown here is derived from an EMBL/GenBank/DDBJ whole genome shotgun (WGS) entry which is preliminary data.</text>
</comment>
<dbReference type="InterPro" id="IPR008279">
    <property type="entry name" value="PEP-util_enz_mobile_dom"/>
</dbReference>
<dbReference type="GO" id="GO:0005524">
    <property type="term" value="F:ATP binding"/>
    <property type="evidence" value="ECO:0007669"/>
    <property type="project" value="UniProtKB-KW"/>
</dbReference>
<proteinExistence type="inferred from homology"/>
<comment type="similarity">
    <text evidence="1">Belongs to the PEP-utilizing enzyme family.</text>
</comment>
<evidence type="ECO:0000256" key="2">
    <source>
        <dbReference type="ARBA" id="ARBA00022741"/>
    </source>
</evidence>
<dbReference type="Proteomes" id="UP000178109">
    <property type="component" value="Unassembled WGS sequence"/>
</dbReference>
<keyword evidence="2" id="KW-0547">Nucleotide-binding</keyword>